<accession>A0ABR0NWG8</accession>
<keyword evidence="3" id="KW-1185">Reference proteome</keyword>
<feature type="compositionally biased region" description="Pro residues" evidence="1">
    <location>
        <begin position="9"/>
        <end position="22"/>
    </location>
</feature>
<name>A0ABR0NWG8_GOSAR</name>
<evidence type="ECO:0000256" key="1">
    <source>
        <dbReference type="SAM" id="MobiDB-lite"/>
    </source>
</evidence>
<comment type="caution">
    <text evidence="2">The sequence shown here is derived from an EMBL/GenBank/DDBJ whole genome shotgun (WGS) entry which is preliminary data.</text>
</comment>
<evidence type="ECO:0000313" key="2">
    <source>
        <dbReference type="EMBL" id="KAK5804849.1"/>
    </source>
</evidence>
<dbReference type="EMBL" id="JARKNE010000009">
    <property type="protein sequence ID" value="KAK5804849.1"/>
    <property type="molecule type" value="Genomic_DNA"/>
</dbReference>
<sequence>MRKFQASPLKPPLPSSRQPPVPSKASAPSNKSMNISARDVEKRFGVSFEKERAKRADMEGPTHGIHPLANGGGKGLITKLRELHCNRTDPSFASSQL</sequence>
<feature type="compositionally biased region" description="Basic and acidic residues" evidence="1">
    <location>
        <begin position="38"/>
        <end position="60"/>
    </location>
</feature>
<organism evidence="2 3">
    <name type="scientific">Gossypium arboreum</name>
    <name type="common">Tree cotton</name>
    <name type="synonym">Gossypium nanking</name>
    <dbReference type="NCBI Taxonomy" id="29729"/>
    <lineage>
        <taxon>Eukaryota</taxon>
        <taxon>Viridiplantae</taxon>
        <taxon>Streptophyta</taxon>
        <taxon>Embryophyta</taxon>
        <taxon>Tracheophyta</taxon>
        <taxon>Spermatophyta</taxon>
        <taxon>Magnoliopsida</taxon>
        <taxon>eudicotyledons</taxon>
        <taxon>Gunneridae</taxon>
        <taxon>Pentapetalae</taxon>
        <taxon>rosids</taxon>
        <taxon>malvids</taxon>
        <taxon>Malvales</taxon>
        <taxon>Malvaceae</taxon>
        <taxon>Malvoideae</taxon>
        <taxon>Gossypium</taxon>
    </lineage>
</organism>
<reference evidence="2 3" key="1">
    <citation type="submission" date="2023-03" db="EMBL/GenBank/DDBJ databases">
        <title>WGS of Gossypium arboreum.</title>
        <authorList>
            <person name="Yu D."/>
        </authorList>
    </citation>
    <scope>NUCLEOTIDE SEQUENCE [LARGE SCALE GENOMIC DNA]</scope>
    <source>
        <tissue evidence="2">Leaf</tissue>
    </source>
</reference>
<feature type="region of interest" description="Disordered" evidence="1">
    <location>
        <begin position="1"/>
        <end position="73"/>
    </location>
</feature>
<gene>
    <name evidence="2" type="ORF">PVK06_032500</name>
</gene>
<proteinExistence type="predicted"/>
<evidence type="ECO:0000313" key="3">
    <source>
        <dbReference type="Proteomes" id="UP001358586"/>
    </source>
</evidence>
<dbReference type="Proteomes" id="UP001358586">
    <property type="component" value="Chromosome 9"/>
</dbReference>
<protein>
    <submittedName>
        <fullName evidence="2">Uncharacterized protein</fullName>
    </submittedName>
</protein>
<feature type="compositionally biased region" description="Polar residues" evidence="1">
    <location>
        <begin position="26"/>
        <end position="35"/>
    </location>
</feature>